<evidence type="ECO:0000256" key="2">
    <source>
        <dbReference type="SAM" id="Coils"/>
    </source>
</evidence>
<evidence type="ECO:0000313" key="4">
    <source>
        <dbReference type="EMBL" id="KOB87790.1"/>
    </source>
</evidence>
<sequence>MSEESFDDTNKAFENEKDIILEKIVKDENNLNNCSNMINMDDVENMKKELYVLHKKDEEIENNVDCFSGDKYNVENVINLKKKKKKDEDTDSSYYKTTLDEVYDTSDISTDEMLSNYSSSEDNNNIEMNIINDFYLKDDNTYCLEWNSDIINVLSEEIKEKEKLLEDENKDICNMKSRFLKLENIILRKRKIEFDQKEIFKCLQIKNDFLKKENKKIELEREKNNKKIIETQNNITTCQKNIDDIKKELILKENELNDFINKIKIIQQEEYEIEKIKLSKDKEIQNVSYNLEKYNNEKIQQDKKYEQVKMNNMKFDIELKSIIQEYYDIKKDIKNISNKYICIMDMIKCRDKTIYKFEKDYTKTIHKEKQLQNKCLHKENLINTQKDKNIILNNQIKKIQFDINKIRKELNDKQMSYDKTIIDRDHLNKEYEYEIVEIKEKLQEEKKSLENTLQHLNETYITMSTNYEESKNEYEKEQVNNIEKNDLIKSSEQILVQLQNKLQKLLDEIKSLDLEKFQLTQTLQVIKNDYITLEADVLGTQIKIKQIKSNIKKTEKELERQKEMLYKFDFQTQVLTKKINMISGISTFEKKKENQKKIILLEKELYKNEDIYNTLNNEMKRINIEIKNIKLYQNELQEQKMNYKNLYEKLQLEIKSLESTINNEIKEKENIMLIELNLKIELDKLKSTFSKHVDNLNICKKEKKEYMNNAKLSEQDINAHMESLKVIIKNINDEIHKLNIQLYEKKNKSNNLQLKLNSIIICNQKNKDQKDICPNENQHIYYKMKIDQDIINLKEQLKKINEQIDKENIETKNFQRTLDDIIQTNKEFNDNIKSIDPHNLKVENNINDLFIKIERASNQLKKNLAPTTNMRELKNKQIKDDENNLSNNNNSNNNNNNNY</sequence>
<dbReference type="PANTHER" id="PTHR18962:SF0">
    <property type="entry name" value="COILED-COIL DOMAIN-CONTAINING PROTEIN 39"/>
    <property type="match status" value="1"/>
</dbReference>
<dbReference type="GO" id="GO:0060285">
    <property type="term" value="P:cilium-dependent cell motility"/>
    <property type="evidence" value="ECO:0007669"/>
    <property type="project" value="TreeGrafter"/>
</dbReference>
<dbReference type="OrthoDB" id="10259720at2759"/>
<feature type="coiled-coil region" evidence="2">
    <location>
        <begin position="200"/>
        <end position="311"/>
    </location>
</feature>
<dbReference type="Pfam" id="PF24161">
    <property type="entry name" value="CCDC39"/>
    <property type="match status" value="1"/>
</dbReference>
<protein>
    <submittedName>
        <fullName evidence="4">Uncharacterized protein</fullName>
    </submittedName>
</protein>
<evidence type="ECO:0000313" key="5">
    <source>
        <dbReference type="Proteomes" id="UP000054282"/>
    </source>
</evidence>
<proteinExistence type="predicted"/>
<dbReference type="GO" id="GO:0036159">
    <property type="term" value="P:inner dynein arm assembly"/>
    <property type="evidence" value="ECO:0007669"/>
    <property type="project" value="InterPro"/>
</dbReference>
<feature type="compositionally biased region" description="Low complexity" evidence="3">
    <location>
        <begin position="884"/>
        <end position="899"/>
    </location>
</feature>
<feature type="coiled-coil region" evidence="2">
    <location>
        <begin position="428"/>
        <end position="459"/>
    </location>
</feature>
<keyword evidence="1 2" id="KW-0175">Coiled coil</keyword>
<accession>A0A0L7M5F9</accession>
<evidence type="ECO:0000256" key="3">
    <source>
        <dbReference type="SAM" id="MobiDB-lite"/>
    </source>
</evidence>
<dbReference type="EMBL" id="DS016681">
    <property type="protein sequence ID" value="KOB87790.1"/>
    <property type="molecule type" value="Genomic_DNA"/>
</dbReference>
<reference evidence="5" key="1">
    <citation type="submission" date="2006-09" db="EMBL/GenBank/DDBJ databases">
        <title>Annotation of Plasmodium falciparum Dd2.</title>
        <authorList>
            <consortium name="The Broad Institute Genome Sequencing Platform"/>
            <person name="Volkman S.K."/>
            <person name="Neafsey D.E."/>
            <person name="Dash A.P."/>
            <person name="Chitnis C.E."/>
            <person name="Hartl D.L."/>
            <person name="Young S.K."/>
            <person name="Zeng Q."/>
            <person name="Koehrsen M."/>
            <person name="Alvarado L."/>
            <person name="Berlin A."/>
            <person name="Borenstein D."/>
            <person name="Chapman S.B."/>
            <person name="Chen Z."/>
            <person name="Engels R."/>
            <person name="Freedman E."/>
            <person name="Gellesch M."/>
            <person name="Goldberg J."/>
            <person name="Griggs A."/>
            <person name="Gujja S."/>
            <person name="Heilman E.R."/>
            <person name="Heiman D.I."/>
            <person name="Howarth C."/>
            <person name="Jen D."/>
            <person name="Larson L."/>
            <person name="Mehta T."/>
            <person name="Neiman D."/>
            <person name="Park D."/>
            <person name="Pearson M."/>
            <person name="Roberts A."/>
            <person name="Saif S."/>
            <person name="Shea T."/>
            <person name="Shenoy N."/>
            <person name="Sisk P."/>
            <person name="Stolte C."/>
            <person name="Sykes S."/>
            <person name="Walk T."/>
            <person name="White J."/>
            <person name="Yandava C."/>
            <person name="Haas B."/>
            <person name="Henn M.R."/>
            <person name="Nusbaum C."/>
            <person name="Birren B."/>
        </authorList>
    </citation>
    <scope>NUCLEOTIDE SEQUENCE [LARGE SCALE GENOMIC DNA]</scope>
</reference>
<dbReference type="InterPro" id="IPR033290">
    <property type="entry name" value="CCDC39"/>
</dbReference>
<gene>
    <name evidence="4" type="ORF">PFDG_04285</name>
</gene>
<feature type="coiled-coil region" evidence="2">
    <location>
        <begin position="721"/>
        <end position="748"/>
    </location>
</feature>
<organism evidence="4 5">
    <name type="scientific">Plasmodium falciparum (isolate Dd2)</name>
    <dbReference type="NCBI Taxonomy" id="57267"/>
    <lineage>
        <taxon>Eukaryota</taxon>
        <taxon>Sar</taxon>
        <taxon>Alveolata</taxon>
        <taxon>Apicomplexa</taxon>
        <taxon>Aconoidasida</taxon>
        <taxon>Haemosporida</taxon>
        <taxon>Plasmodiidae</taxon>
        <taxon>Plasmodium</taxon>
        <taxon>Plasmodium (Laverania)</taxon>
    </lineage>
</organism>
<dbReference type="OMA" id="NINDEIH"/>
<dbReference type="GO" id="GO:0003341">
    <property type="term" value="P:cilium movement"/>
    <property type="evidence" value="ECO:0007669"/>
    <property type="project" value="InterPro"/>
</dbReference>
<dbReference type="KEGG" id="pfd:PFDG_04285"/>
<dbReference type="PANTHER" id="PTHR18962">
    <property type="entry name" value="COILED-COIL DOMAIN-CONTAINING PROTEIN 39"/>
    <property type="match status" value="1"/>
</dbReference>
<feature type="region of interest" description="Disordered" evidence="3">
    <location>
        <begin position="877"/>
        <end position="899"/>
    </location>
</feature>
<feature type="coiled-coil region" evidence="2">
    <location>
        <begin position="488"/>
        <end position="564"/>
    </location>
</feature>
<feature type="coiled-coil region" evidence="2">
    <location>
        <begin position="622"/>
        <end position="667"/>
    </location>
</feature>
<dbReference type="Proteomes" id="UP000054282">
    <property type="component" value="Unassembled WGS sequence"/>
</dbReference>
<reference evidence="5" key="2">
    <citation type="submission" date="2006-09" db="EMBL/GenBank/DDBJ databases">
        <title>The genome sequence of Plasmodium falciparum Dd2.</title>
        <authorList>
            <consortium name="The Broad Institute Genome Sequencing Platform"/>
            <person name="Birren B."/>
            <person name="Lander E."/>
            <person name="Galagan J."/>
            <person name="Nusbaum C."/>
            <person name="Devon K."/>
            <person name="Henn M."/>
            <person name="Jaffe D."/>
            <person name="Butler J."/>
            <person name="Alvarez P."/>
            <person name="Gnerre S."/>
            <person name="Grabherr M."/>
            <person name="Kleber M."/>
            <person name="Mauceli E."/>
            <person name="Brockman W."/>
            <person name="MacCallum I.A."/>
            <person name="Rounsley S."/>
            <person name="Young S."/>
            <person name="LaButti K."/>
            <person name="Pushparaj V."/>
            <person name="DeCaprio D."/>
            <person name="Crawford M."/>
            <person name="Koehrsen M."/>
            <person name="Engels R."/>
            <person name="Montgomery P."/>
            <person name="Pearson M."/>
            <person name="Howarth C."/>
            <person name="Larson L."/>
            <person name="Luoma S."/>
            <person name="White J."/>
            <person name="Kodira C."/>
            <person name="Zeng Q."/>
            <person name="O'Leary S."/>
            <person name="Yandava C."/>
            <person name="Alvarado L."/>
            <person name="Wirth D."/>
            <person name="Volkman S."/>
            <person name="Hartl D."/>
        </authorList>
    </citation>
    <scope>NUCLEOTIDE SEQUENCE [LARGE SCALE GENOMIC DNA]</scope>
</reference>
<evidence type="ECO:0000256" key="1">
    <source>
        <dbReference type="ARBA" id="ARBA00023054"/>
    </source>
</evidence>
<dbReference type="AlphaFoldDB" id="A0A0L7M5F9"/>
<name>A0A0L7M5F9_PLAF4</name>
<feature type="coiled-coil region" evidence="2">
    <location>
        <begin position="783"/>
        <end position="859"/>
    </location>
</feature>
<dbReference type="GO" id="GO:0005930">
    <property type="term" value="C:axoneme"/>
    <property type="evidence" value="ECO:0007669"/>
    <property type="project" value="InterPro"/>
</dbReference>